<dbReference type="InterPro" id="IPR057326">
    <property type="entry name" value="KR_dom"/>
</dbReference>
<gene>
    <name evidence="4" type="ORF">QTN89_03845</name>
</gene>
<keyword evidence="5" id="KW-1185">Reference proteome</keyword>
<feature type="domain" description="Ketoreductase" evidence="3">
    <location>
        <begin position="5"/>
        <end position="184"/>
    </location>
</feature>
<sequence>MASPKNVLVTGGTRGLGLSVVRRLAGEGYAVIATGRTLSAPLTQLIESRAFEHPIVFEQLDLAVPDSIRHRIGNMIDQHGELYGLVNNAAVGLDGVLATMHESDIQDTLQINLTSTILVTKYASRSMLIQRRGRIVNVASVVARTGYSGLAVYAATKAGLIGFTKSLSRELGKVGITVNSVSPGFLETEMTETLGQESLAKIKSRSALKKLASIDDVAGGIAYLMSDAGVSVTGTDLVIDAGGTA</sequence>
<evidence type="ECO:0000313" key="5">
    <source>
        <dbReference type="Proteomes" id="UP001239462"/>
    </source>
</evidence>
<comment type="caution">
    <text evidence="4">The sequence shown here is derived from an EMBL/GenBank/DDBJ whole genome shotgun (WGS) entry which is preliminary data.</text>
</comment>
<comment type="similarity">
    <text evidence="1 2">Belongs to the short-chain dehydrogenases/reductases (SDR) family.</text>
</comment>
<organism evidence="4 5">
    <name type="scientific">Roseiconus lacunae</name>
    <dbReference type="NCBI Taxonomy" id="2605694"/>
    <lineage>
        <taxon>Bacteria</taxon>
        <taxon>Pseudomonadati</taxon>
        <taxon>Planctomycetota</taxon>
        <taxon>Planctomycetia</taxon>
        <taxon>Pirellulales</taxon>
        <taxon>Pirellulaceae</taxon>
        <taxon>Roseiconus</taxon>
    </lineage>
</organism>
<dbReference type="PANTHER" id="PTHR42879">
    <property type="entry name" value="3-OXOACYL-(ACYL-CARRIER-PROTEIN) REDUCTASE"/>
    <property type="match status" value="1"/>
</dbReference>
<protein>
    <submittedName>
        <fullName evidence="4">SDR family oxidoreductase</fullName>
    </submittedName>
</protein>
<dbReference type="InterPro" id="IPR020904">
    <property type="entry name" value="Sc_DH/Rdtase_CS"/>
</dbReference>
<evidence type="ECO:0000313" key="4">
    <source>
        <dbReference type="EMBL" id="MDM4014551.1"/>
    </source>
</evidence>
<name>A0ABT7PE97_9BACT</name>
<dbReference type="SMART" id="SM00822">
    <property type="entry name" value="PKS_KR"/>
    <property type="match status" value="1"/>
</dbReference>
<dbReference type="PRINTS" id="PR00080">
    <property type="entry name" value="SDRFAMILY"/>
</dbReference>
<dbReference type="Pfam" id="PF00106">
    <property type="entry name" value="adh_short"/>
    <property type="match status" value="1"/>
</dbReference>
<evidence type="ECO:0000259" key="3">
    <source>
        <dbReference type="SMART" id="SM00822"/>
    </source>
</evidence>
<dbReference type="SUPFAM" id="SSF51735">
    <property type="entry name" value="NAD(P)-binding Rossmann-fold domains"/>
    <property type="match status" value="1"/>
</dbReference>
<dbReference type="PANTHER" id="PTHR42879:SF2">
    <property type="entry name" value="3-OXOACYL-[ACYL-CARRIER-PROTEIN] REDUCTASE FABG"/>
    <property type="match status" value="1"/>
</dbReference>
<accession>A0ABT7PE97</accession>
<dbReference type="InterPro" id="IPR050259">
    <property type="entry name" value="SDR"/>
</dbReference>
<evidence type="ECO:0000256" key="1">
    <source>
        <dbReference type="ARBA" id="ARBA00006484"/>
    </source>
</evidence>
<evidence type="ECO:0000256" key="2">
    <source>
        <dbReference type="RuleBase" id="RU000363"/>
    </source>
</evidence>
<proteinExistence type="inferred from homology"/>
<dbReference type="InterPro" id="IPR002347">
    <property type="entry name" value="SDR_fam"/>
</dbReference>
<reference evidence="4 5" key="1">
    <citation type="submission" date="2023-06" db="EMBL/GenBank/DDBJ databases">
        <title>Roseiconus lacunae JC819 isolated from Gulf of Mannar region, Tamil Nadu.</title>
        <authorList>
            <person name="Pk S."/>
            <person name="Ch S."/>
            <person name="Ch V.R."/>
        </authorList>
    </citation>
    <scope>NUCLEOTIDE SEQUENCE [LARGE SCALE GENOMIC DNA]</scope>
    <source>
        <strain evidence="4 5">JC819</strain>
    </source>
</reference>
<dbReference type="PROSITE" id="PS00061">
    <property type="entry name" value="ADH_SHORT"/>
    <property type="match status" value="1"/>
</dbReference>
<dbReference type="EMBL" id="JASZZN010000002">
    <property type="protein sequence ID" value="MDM4014551.1"/>
    <property type="molecule type" value="Genomic_DNA"/>
</dbReference>
<dbReference type="RefSeq" id="WP_289162258.1">
    <property type="nucleotide sequence ID" value="NZ_JASZZN010000002.1"/>
</dbReference>
<dbReference type="PRINTS" id="PR00081">
    <property type="entry name" value="GDHRDH"/>
</dbReference>
<dbReference type="Gene3D" id="3.40.50.720">
    <property type="entry name" value="NAD(P)-binding Rossmann-like Domain"/>
    <property type="match status" value="1"/>
</dbReference>
<dbReference type="InterPro" id="IPR036291">
    <property type="entry name" value="NAD(P)-bd_dom_sf"/>
</dbReference>
<dbReference type="Proteomes" id="UP001239462">
    <property type="component" value="Unassembled WGS sequence"/>
</dbReference>